<evidence type="ECO:0000313" key="5">
    <source>
        <dbReference type="EMBL" id="GGE45429.1"/>
    </source>
</evidence>
<dbReference type="AlphaFoldDB" id="A0A8J3DU75"/>
<comment type="caution">
    <text evidence="5">The sequence shown here is derived from an EMBL/GenBank/DDBJ whole genome shotgun (WGS) entry which is preliminary data.</text>
</comment>
<organism evidence="5 6">
    <name type="scientific">Pullulanibacillus camelliae</name>
    <dbReference type="NCBI Taxonomy" id="1707096"/>
    <lineage>
        <taxon>Bacteria</taxon>
        <taxon>Bacillati</taxon>
        <taxon>Bacillota</taxon>
        <taxon>Bacilli</taxon>
        <taxon>Bacillales</taxon>
        <taxon>Sporolactobacillaceae</taxon>
        <taxon>Pullulanibacillus</taxon>
    </lineage>
</organism>
<dbReference type="GO" id="GO:0042732">
    <property type="term" value="P:D-xylose metabolic process"/>
    <property type="evidence" value="ECO:0007669"/>
    <property type="project" value="UniProtKB-KW"/>
</dbReference>
<keyword evidence="3" id="KW-0119">Carbohydrate metabolism</keyword>
<dbReference type="InterPro" id="IPR036390">
    <property type="entry name" value="WH_DNA-bd_sf"/>
</dbReference>
<dbReference type="Gene3D" id="1.10.10.10">
    <property type="entry name" value="Winged helix-like DNA-binding domain superfamily/Winged helix DNA-binding domain"/>
    <property type="match status" value="1"/>
</dbReference>
<name>A0A8J3DU75_9BACL</name>
<dbReference type="PROSITE" id="PS01125">
    <property type="entry name" value="ROK"/>
    <property type="match status" value="1"/>
</dbReference>
<dbReference type="RefSeq" id="WP_188694507.1">
    <property type="nucleotide sequence ID" value="NZ_BMIR01000011.1"/>
</dbReference>
<proteinExistence type="inferred from homology"/>
<dbReference type="SUPFAM" id="SSF46785">
    <property type="entry name" value="Winged helix' DNA-binding domain"/>
    <property type="match status" value="1"/>
</dbReference>
<dbReference type="PANTHER" id="PTHR18964">
    <property type="entry name" value="ROK (REPRESSOR, ORF, KINASE) FAMILY"/>
    <property type="match status" value="1"/>
</dbReference>
<dbReference type="Gene3D" id="3.30.420.40">
    <property type="match status" value="2"/>
</dbReference>
<evidence type="ECO:0000256" key="2">
    <source>
        <dbReference type="ARBA" id="ARBA00006479"/>
    </source>
</evidence>
<sequence>MTRLPAGSFQLMKSLNRSLILNTIRKDGPISRADIAKKTQLTPPTVSNLVNELLETNLVIESSQGESKGGRKPTMLIINAKNFYIIGLDVGAKSIKGVLANLNADILNSVSLSLSHPLTNALFLNQMDEVVEQLLANTSAYNSDHILGIGVAMHGIVDVTEGASIYAPSLQLRDIPIKAHLEERFKMLVKVENDARALALGEAWYGNGMDISSFMCINIGYGIGAGIIIDGKLHHGDDFLMGEIGHMTIDPDGPVCSCGNSGCLQALAAGPFIAERARKRITEGQESLLAEMVSDLEDITSELIFQGAKQNDALCIDILKEAGTYLGIGITNLIHIVNPSLILLSGGVTKAGHFIFDSLRETVKARGLTEKAKQTKIEEAKLGEHGTAIGAISLLLVEMFATQNR</sequence>
<dbReference type="InterPro" id="IPR000600">
    <property type="entry name" value="ROK"/>
</dbReference>
<dbReference type="SUPFAM" id="SSF53067">
    <property type="entry name" value="Actin-like ATPase domain"/>
    <property type="match status" value="1"/>
</dbReference>
<reference evidence="5" key="2">
    <citation type="submission" date="2020-09" db="EMBL/GenBank/DDBJ databases">
        <authorList>
            <person name="Sun Q."/>
            <person name="Zhou Y."/>
        </authorList>
    </citation>
    <scope>NUCLEOTIDE SEQUENCE</scope>
    <source>
        <strain evidence="5">CGMCC 1.15371</strain>
    </source>
</reference>
<evidence type="ECO:0000256" key="4">
    <source>
        <dbReference type="ARBA" id="ARBA00023125"/>
    </source>
</evidence>
<dbReference type="InterPro" id="IPR036388">
    <property type="entry name" value="WH-like_DNA-bd_sf"/>
</dbReference>
<protein>
    <submittedName>
        <fullName evidence="5">Transcriptional regulator</fullName>
    </submittedName>
</protein>
<dbReference type="PANTHER" id="PTHR18964:SF149">
    <property type="entry name" value="BIFUNCTIONAL UDP-N-ACETYLGLUCOSAMINE 2-EPIMERASE_N-ACETYLMANNOSAMINE KINASE"/>
    <property type="match status" value="1"/>
</dbReference>
<dbReference type="CDD" id="cd00090">
    <property type="entry name" value="HTH_ARSR"/>
    <property type="match status" value="1"/>
</dbReference>
<accession>A0A8J3DU75</accession>
<dbReference type="InterPro" id="IPR049874">
    <property type="entry name" value="ROK_cs"/>
</dbReference>
<dbReference type="GO" id="GO:0003677">
    <property type="term" value="F:DNA binding"/>
    <property type="evidence" value="ECO:0007669"/>
    <property type="project" value="UniProtKB-KW"/>
</dbReference>
<dbReference type="InterPro" id="IPR043129">
    <property type="entry name" value="ATPase_NBD"/>
</dbReference>
<dbReference type="Pfam" id="PF00480">
    <property type="entry name" value="ROK"/>
    <property type="match status" value="1"/>
</dbReference>
<gene>
    <name evidence="5" type="ORF">GCM10011391_25310</name>
</gene>
<dbReference type="EMBL" id="BMIR01000011">
    <property type="protein sequence ID" value="GGE45429.1"/>
    <property type="molecule type" value="Genomic_DNA"/>
</dbReference>
<dbReference type="InterPro" id="IPR011991">
    <property type="entry name" value="ArsR-like_HTH"/>
</dbReference>
<comment type="function">
    <text evidence="1">Transcriptional repressor of xylose-utilizing enzymes.</text>
</comment>
<evidence type="ECO:0000256" key="1">
    <source>
        <dbReference type="ARBA" id="ARBA00002486"/>
    </source>
</evidence>
<keyword evidence="3" id="KW-0859">Xylose metabolism</keyword>
<keyword evidence="4" id="KW-0238">DNA-binding</keyword>
<evidence type="ECO:0000313" key="6">
    <source>
        <dbReference type="Proteomes" id="UP000628775"/>
    </source>
</evidence>
<reference evidence="5" key="1">
    <citation type="journal article" date="2014" name="Int. J. Syst. Evol. Microbiol.">
        <title>Complete genome sequence of Corynebacterium casei LMG S-19264T (=DSM 44701T), isolated from a smear-ripened cheese.</title>
        <authorList>
            <consortium name="US DOE Joint Genome Institute (JGI-PGF)"/>
            <person name="Walter F."/>
            <person name="Albersmeier A."/>
            <person name="Kalinowski J."/>
            <person name="Ruckert C."/>
        </authorList>
    </citation>
    <scope>NUCLEOTIDE SEQUENCE</scope>
    <source>
        <strain evidence="5">CGMCC 1.15371</strain>
    </source>
</reference>
<keyword evidence="6" id="KW-1185">Reference proteome</keyword>
<dbReference type="Pfam" id="PF13412">
    <property type="entry name" value="HTH_24"/>
    <property type="match status" value="1"/>
</dbReference>
<evidence type="ECO:0000256" key="3">
    <source>
        <dbReference type="ARBA" id="ARBA00022629"/>
    </source>
</evidence>
<dbReference type="Proteomes" id="UP000628775">
    <property type="component" value="Unassembled WGS sequence"/>
</dbReference>
<comment type="similarity">
    <text evidence="2">Belongs to the ROK (NagC/XylR) family.</text>
</comment>